<evidence type="ECO:0008006" key="3">
    <source>
        <dbReference type="Google" id="ProtNLM"/>
    </source>
</evidence>
<dbReference type="AlphaFoldDB" id="A0A1C3RLF3"/>
<dbReference type="InterPro" id="IPR010982">
    <property type="entry name" value="Lambda_DNA-bd_dom_sf"/>
</dbReference>
<gene>
    <name evidence="1" type="ORF">MTBPR1_80159</name>
</gene>
<name>A0A1C3RLF3_9PROT</name>
<evidence type="ECO:0000313" key="2">
    <source>
        <dbReference type="Proteomes" id="UP000231658"/>
    </source>
</evidence>
<dbReference type="OrthoDB" id="9803379at2"/>
<keyword evidence="2" id="KW-1185">Reference proteome</keyword>
<dbReference type="Proteomes" id="UP000231658">
    <property type="component" value="Unassembled WGS sequence"/>
</dbReference>
<dbReference type="GO" id="GO:0003677">
    <property type="term" value="F:DNA binding"/>
    <property type="evidence" value="ECO:0007669"/>
    <property type="project" value="InterPro"/>
</dbReference>
<sequence length="76" mass="8800">MYIENMDMKDRIKALGLNQKKIAELLGKQRHTISRQLNGGEGMKVTHDLESLVLALEMLKEENRLEDYLFQALPTK</sequence>
<dbReference type="RefSeq" id="WP_069190098.1">
    <property type="nucleotide sequence ID" value="NZ_FLYE01000047.1"/>
</dbReference>
<organism evidence="1 2">
    <name type="scientific">Candidatus Terasakiella magnetica</name>
    <dbReference type="NCBI Taxonomy" id="1867952"/>
    <lineage>
        <taxon>Bacteria</taxon>
        <taxon>Pseudomonadati</taxon>
        <taxon>Pseudomonadota</taxon>
        <taxon>Alphaproteobacteria</taxon>
        <taxon>Rhodospirillales</taxon>
        <taxon>Terasakiellaceae</taxon>
        <taxon>Terasakiella</taxon>
    </lineage>
</organism>
<dbReference type="STRING" id="1867952.MTBPR1_80159"/>
<accession>A0A1C3RLF3</accession>
<evidence type="ECO:0000313" key="1">
    <source>
        <dbReference type="EMBL" id="SCA58105.1"/>
    </source>
</evidence>
<protein>
    <recommendedName>
        <fullName evidence="3">HTH cro/C1-type domain-containing protein</fullName>
    </recommendedName>
</protein>
<proteinExistence type="predicted"/>
<dbReference type="SUPFAM" id="SSF47413">
    <property type="entry name" value="lambda repressor-like DNA-binding domains"/>
    <property type="match status" value="1"/>
</dbReference>
<reference evidence="1 2" key="1">
    <citation type="submission" date="2016-07" db="EMBL/GenBank/DDBJ databases">
        <authorList>
            <person name="Lefevre C.T."/>
        </authorList>
    </citation>
    <scope>NUCLEOTIDE SEQUENCE [LARGE SCALE GENOMIC DNA]</scope>
    <source>
        <strain evidence="1">PR1</strain>
    </source>
</reference>
<dbReference type="EMBL" id="FLYE01000047">
    <property type="protein sequence ID" value="SCA58105.1"/>
    <property type="molecule type" value="Genomic_DNA"/>
</dbReference>